<dbReference type="InterPro" id="IPR040382">
    <property type="entry name" value="NOL10/Enp2"/>
</dbReference>
<dbReference type="AlphaFoldDB" id="A0ABD3E255"/>
<dbReference type="Pfam" id="PF23098">
    <property type="entry name" value="Beta-prop_NOL10_N"/>
    <property type="match status" value="1"/>
</dbReference>
<keyword evidence="3" id="KW-1185">Reference proteome</keyword>
<dbReference type="EMBL" id="JAVIJP010000007">
    <property type="protein sequence ID" value="KAL3648585.1"/>
    <property type="molecule type" value="Genomic_DNA"/>
</dbReference>
<dbReference type="PANTHER" id="PTHR14927:SF0">
    <property type="entry name" value="NUCLEOLAR PROTEIN 10"/>
    <property type="match status" value="1"/>
</dbReference>
<reference evidence="3" key="1">
    <citation type="journal article" date="2024" name="IScience">
        <title>Strigolactones Initiate the Formation of Haustorium-like Structures in Castilleja.</title>
        <authorList>
            <person name="Buerger M."/>
            <person name="Peterson D."/>
            <person name="Chory J."/>
        </authorList>
    </citation>
    <scope>NUCLEOTIDE SEQUENCE [LARGE SCALE GENOMIC DNA]</scope>
</reference>
<dbReference type="PANTHER" id="PTHR14927">
    <property type="entry name" value="NUCLEOLAR PROTEIN 10"/>
    <property type="match status" value="1"/>
</dbReference>
<accession>A0ABD3E255</accession>
<feature type="domain" description="Nucleolar protein 10-like N-terminal" evidence="1">
    <location>
        <begin position="12"/>
        <end position="175"/>
    </location>
</feature>
<evidence type="ECO:0000313" key="2">
    <source>
        <dbReference type="EMBL" id="KAL3648585.1"/>
    </source>
</evidence>
<proteinExistence type="predicted"/>
<name>A0ABD3E255_9LAMI</name>
<organism evidence="2 3">
    <name type="scientific">Castilleja foliolosa</name>
    <dbReference type="NCBI Taxonomy" id="1961234"/>
    <lineage>
        <taxon>Eukaryota</taxon>
        <taxon>Viridiplantae</taxon>
        <taxon>Streptophyta</taxon>
        <taxon>Embryophyta</taxon>
        <taxon>Tracheophyta</taxon>
        <taxon>Spermatophyta</taxon>
        <taxon>Magnoliopsida</taxon>
        <taxon>eudicotyledons</taxon>
        <taxon>Gunneridae</taxon>
        <taxon>Pentapetalae</taxon>
        <taxon>asterids</taxon>
        <taxon>lamiids</taxon>
        <taxon>Lamiales</taxon>
        <taxon>Orobanchaceae</taxon>
        <taxon>Pedicularideae</taxon>
        <taxon>Castillejinae</taxon>
        <taxon>Castilleja</taxon>
    </lineage>
</organism>
<evidence type="ECO:0000259" key="1">
    <source>
        <dbReference type="Pfam" id="PF23098"/>
    </source>
</evidence>
<sequence>MEGKSKNPNLGRVKMYTVAGQNRSNATWLAPKKLRALRKNPDYLQRVDLIQDLGFETATSRIKVSPDGEIYPPQVKLYELRELSLKFERHLISEIINFRVLDDDYSKIAFLCADRSIYLHAKYGSHYSLRIPRMGRDIAYDSWYCDVICAASSPDLYRINLEQGRFLSSLSTQSPALNVVSRRLRRLMMWMVLRVTHYADAIANEGDLSLTEEQKKNFRKVKEEEDVNADRKLQIRLKRRRRRKQSKEACFKAFRC</sequence>
<dbReference type="Proteomes" id="UP001632038">
    <property type="component" value="Unassembled WGS sequence"/>
</dbReference>
<protein>
    <recommendedName>
        <fullName evidence="1">Nucleolar protein 10-like N-terminal domain-containing protein</fullName>
    </recommendedName>
</protein>
<gene>
    <name evidence="2" type="ORF">CASFOL_004988</name>
</gene>
<comment type="caution">
    <text evidence="2">The sequence shown here is derived from an EMBL/GenBank/DDBJ whole genome shotgun (WGS) entry which is preliminary data.</text>
</comment>
<dbReference type="InterPro" id="IPR056551">
    <property type="entry name" value="Beta-prop_NOL10_N"/>
</dbReference>
<evidence type="ECO:0000313" key="3">
    <source>
        <dbReference type="Proteomes" id="UP001632038"/>
    </source>
</evidence>